<keyword evidence="6" id="KW-0539">Nucleus</keyword>
<dbReference type="SUPFAM" id="SSF57701">
    <property type="entry name" value="Zn2/Cys6 DNA-binding domain"/>
    <property type="match status" value="1"/>
</dbReference>
<dbReference type="CDD" id="cd00067">
    <property type="entry name" value="GAL4"/>
    <property type="match status" value="1"/>
</dbReference>
<keyword evidence="5" id="KW-0804">Transcription</keyword>
<dbReference type="InterPro" id="IPR021858">
    <property type="entry name" value="Fun_TF"/>
</dbReference>
<evidence type="ECO:0000256" key="5">
    <source>
        <dbReference type="ARBA" id="ARBA00023163"/>
    </source>
</evidence>
<evidence type="ECO:0000256" key="1">
    <source>
        <dbReference type="ARBA" id="ARBA00004123"/>
    </source>
</evidence>
<evidence type="ECO:0000256" key="6">
    <source>
        <dbReference type="ARBA" id="ARBA00023242"/>
    </source>
</evidence>
<dbReference type="PROSITE" id="PS50048">
    <property type="entry name" value="ZN2_CY6_FUNGAL_2"/>
    <property type="match status" value="1"/>
</dbReference>
<dbReference type="Pfam" id="PF11951">
    <property type="entry name" value="Fungal_trans_2"/>
    <property type="match status" value="1"/>
</dbReference>
<dbReference type="EMBL" id="CAWUHD010000046">
    <property type="protein sequence ID" value="CAK7222807.1"/>
    <property type="molecule type" value="Genomic_DNA"/>
</dbReference>
<dbReference type="Gene3D" id="4.10.240.10">
    <property type="entry name" value="Zn(2)-C6 fungal-type DNA-binding domain"/>
    <property type="match status" value="1"/>
</dbReference>
<dbReference type="PROSITE" id="PS00463">
    <property type="entry name" value="ZN2_CY6_FUNGAL_1"/>
    <property type="match status" value="1"/>
</dbReference>
<dbReference type="PANTHER" id="PTHR37534:SF11">
    <property type="entry name" value="ZN(II)2CYS6 TRANSCRIPTION FACTOR (EUROFUNG)"/>
    <property type="match status" value="1"/>
</dbReference>
<organism evidence="9 10">
    <name type="scientific">Sporothrix eucalyptigena</name>
    <dbReference type="NCBI Taxonomy" id="1812306"/>
    <lineage>
        <taxon>Eukaryota</taxon>
        <taxon>Fungi</taxon>
        <taxon>Dikarya</taxon>
        <taxon>Ascomycota</taxon>
        <taxon>Pezizomycotina</taxon>
        <taxon>Sordariomycetes</taxon>
        <taxon>Sordariomycetidae</taxon>
        <taxon>Ophiostomatales</taxon>
        <taxon>Ophiostomataceae</taxon>
        <taxon>Sporothrix</taxon>
    </lineage>
</organism>
<evidence type="ECO:0000313" key="9">
    <source>
        <dbReference type="EMBL" id="CAK7222807.1"/>
    </source>
</evidence>
<keyword evidence="4" id="KW-0238">DNA-binding</keyword>
<sequence>MRQSTQQLPTSSATTPEKKQKRPGTRPGNAAGGSMSRHIKSRSGCRVCKAKRLKCDETIPACRNCVNRGIACPGYRQVLRWSTKYENPAPKISGGSGSSSKALAGEATIPEFSQLASAASQSIKPSASAAAAPKVSASPAPPAPPSANPIVFEPVLVKTESRPAPPQQLSQVPTVPQLQPVTALPPVPSIPVSYHSPAGSSCSTSSTSSYGQHNAPVVAVLDKTPQTTTSDPFSFSYPLSTASTTVTTRQDWPLASYGDTSEADDDNEDDASFTLELWQPDRFKYGQQLYFGQQQQQQQLQILHPTRGLALPGTSLVELWFKSVCGMWAAFDSPSNPFRQLCSRLWCSNEAVFFSMQTMAAASLPKRPPSVSEIVVVAPQMSTQALIQELQELFAGSKADEAARQGGQSDSRKGAGPTRSDRPRNQKFPAGLLTSLFCMSSSLSWIDARQLGIQYLRNARSVIELLDLRASQLSPDDRELLEFFRGCLLYEEMLRSIVTDDQEDIQALLDWSPDKNGGVDLHLHAWAGVPIVLIGLFGKVMALCRRSRKVWRTTARATYQLLYQAMQDIQEGQALEEMLLSIDIPIPDKTEKGDLVTHIYKAAEAFRLSSLLQLYQTFPDLVAQRQQAQGLPQPPGQVGPPSGAAAGKWLMPLVLHIVDLLGQIPADSPMRCLQPLLCLCAGSALRVEDDTTASMSSSAIDLVGSARLRSTSDPLLDFSFSGGLVGPNSTSVHMARDALRVRLGKLERNLPPRPITVARHLLETVWMTYDTEVAPSRSHWLDIMSETNFESVFG</sequence>
<proteinExistence type="predicted"/>
<feature type="region of interest" description="Disordered" evidence="7">
    <location>
        <begin position="401"/>
        <end position="427"/>
    </location>
</feature>
<comment type="subcellular location">
    <subcellularLocation>
        <location evidence="1">Nucleus</location>
    </subcellularLocation>
</comment>
<reference evidence="9 10" key="1">
    <citation type="submission" date="2024-01" db="EMBL/GenBank/DDBJ databases">
        <authorList>
            <person name="Allen C."/>
            <person name="Tagirdzhanova G."/>
        </authorList>
    </citation>
    <scope>NUCLEOTIDE SEQUENCE [LARGE SCALE GENOMIC DNA]</scope>
</reference>
<name>A0ABP0BSV6_9PEZI</name>
<accession>A0ABP0BSV6</accession>
<dbReference type="SMART" id="SM00066">
    <property type="entry name" value="GAL4"/>
    <property type="match status" value="1"/>
</dbReference>
<feature type="compositionally biased region" description="Polar residues" evidence="7">
    <location>
        <begin position="1"/>
        <end position="15"/>
    </location>
</feature>
<gene>
    <name evidence="9" type="ORF">SEUCBS140593_005028</name>
</gene>
<evidence type="ECO:0000256" key="2">
    <source>
        <dbReference type="ARBA" id="ARBA00022833"/>
    </source>
</evidence>
<evidence type="ECO:0000313" key="10">
    <source>
        <dbReference type="Proteomes" id="UP001642482"/>
    </source>
</evidence>
<keyword evidence="3" id="KW-0805">Transcription regulation</keyword>
<dbReference type="InterPro" id="IPR036864">
    <property type="entry name" value="Zn2-C6_fun-type_DNA-bd_sf"/>
</dbReference>
<dbReference type="InterPro" id="IPR001138">
    <property type="entry name" value="Zn2Cys6_DnaBD"/>
</dbReference>
<keyword evidence="10" id="KW-1185">Reference proteome</keyword>
<comment type="caution">
    <text evidence="9">The sequence shown here is derived from an EMBL/GenBank/DDBJ whole genome shotgun (WGS) entry which is preliminary data.</text>
</comment>
<feature type="region of interest" description="Disordered" evidence="7">
    <location>
        <begin position="1"/>
        <end position="38"/>
    </location>
</feature>
<dbReference type="Proteomes" id="UP001642482">
    <property type="component" value="Unassembled WGS sequence"/>
</dbReference>
<evidence type="ECO:0000256" key="3">
    <source>
        <dbReference type="ARBA" id="ARBA00023015"/>
    </source>
</evidence>
<evidence type="ECO:0000259" key="8">
    <source>
        <dbReference type="PROSITE" id="PS50048"/>
    </source>
</evidence>
<protein>
    <recommendedName>
        <fullName evidence="8">Zn(2)-C6 fungal-type domain-containing protein</fullName>
    </recommendedName>
</protein>
<keyword evidence="2" id="KW-0862">Zinc</keyword>
<dbReference type="PANTHER" id="PTHR37534">
    <property type="entry name" value="TRANSCRIPTIONAL ACTIVATOR PROTEIN UGA3"/>
    <property type="match status" value="1"/>
</dbReference>
<evidence type="ECO:0000256" key="4">
    <source>
        <dbReference type="ARBA" id="ARBA00023125"/>
    </source>
</evidence>
<dbReference type="Pfam" id="PF00172">
    <property type="entry name" value="Zn_clus"/>
    <property type="match status" value="1"/>
</dbReference>
<feature type="domain" description="Zn(2)-C6 fungal-type" evidence="8">
    <location>
        <begin position="44"/>
        <end position="72"/>
    </location>
</feature>
<evidence type="ECO:0000256" key="7">
    <source>
        <dbReference type="SAM" id="MobiDB-lite"/>
    </source>
</evidence>